<protein>
    <submittedName>
        <fullName evidence="1">Uncharacterized protein</fullName>
    </submittedName>
</protein>
<evidence type="ECO:0000313" key="2">
    <source>
        <dbReference type="Proteomes" id="UP000032180"/>
    </source>
</evidence>
<dbReference type="Gramene" id="LPERR03G03820.2">
    <property type="protein sequence ID" value="LPERR03G03820.2"/>
    <property type="gene ID" value="LPERR03G03820"/>
</dbReference>
<sequence>MPPPPTMSPDSLATTTGFVRRNNAVPLRPLHPPVTALFLQESRRPWWRRRRRRLLLRSGDGDEQGDEEELVGRVVAASVEVSSTSVSSSTYRCCSSVEGLNENAEAMDHDDVNAIVPGASRSFMKW</sequence>
<dbReference type="EnsemblPlants" id="LPERR03G03820.2">
    <property type="protein sequence ID" value="LPERR03G03820.2"/>
    <property type="gene ID" value="LPERR03G03820"/>
</dbReference>
<keyword evidence="2" id="KW-1185">Reference proteome</keyword>
<dbReference type="Gramene" id="LPERR03G03820.3">
    <property type="protein sequence ID" value="LPERR03G03820.3"/>
    <property type="gene ID" value="LPERR03G03820"/>
</dbReference>
<evidence type="ECO:0000313" key="1">
    <source>
        <dbReference type="EnsemblPlants" id="LPERR03G03820.3"/>
    </source>
</evidence>
<reference evidence="1 2" key="1">
    <citation type="submission" date="2012-08" db="EMBL/GenBank/DDBJ databases">
        <title>Oryza genome evolution.</title>
        <authorList>
            <person name="Wing R.A."/>
        </authorList>
    </citation>
    <scope>NUCLEOTIDE SEQUENCE</scope>
</reference>
<accession>A0A0D9VPQ4</accession>
<reference evidence="1 2" key="2">
    <citation type="submission" date="2013-12" db="EMBL/GenBank/DDBJ databases">
        <authorList>
            <person name="Yu Y."/>
            <person name="Lee S."/>
            <person name="de Baynast K."/>
            <person name="Wissotski M."/>
            <person name="Liu L."/>
            <person name="Talag J."/>
            <person name="Goicoechea J."/>
            <person name="Angelova A."/>
            <person name="Jetty R."/>
            <person name="Kudrna D."/>
            <person name="Golser W."/>
            <person name="Rivera L."/>
            <person name="Zhang J."/>
            <person name="Wing R."/>
        </authorList>
    </citation>
    <scope>NUCLEOTIDE SEQUENCE</scope>
</reference>
<name>A0A0D9VPQ4_9ORYZ</name>
<reference evidence="1" key="3">
    <citation type="submission" date="2015-04" db="UniProtKB">
        <authorList>
            <consortium name="EnsemblPlants"/>
        </authorList>
    </citation>
    <scope>IDENTIFICATION</scope>
</reference>
<dbReference type="Proteomes" id="UP000032180">
    <property type="component" value="Chromosome 3"/>
</dbReference>
<dbReference type="EnsemblPlants" id="LPERR03G03820.3">
    <property type="protein sequence ID" value="LPERR03G03820.3"/>
    <property type="gene ID" value="LPERR03G03820"/>
</dbReference>
<dbReference type="HOGENOM" id="CLU_1984792_0_0_1"/>
<proteinExistence type="predicted"/>
<organism evidence="1 2">
    <name type="scientific">Leersia perrieri</name>
    <dbReference type="NCBI Taxonomy" id="77586"/>
    <lineage>
        <taxon>Eukaryota</taxon>
        <taxon>Viridiplantae</taxon>
        <taxon>Streptophyta</taxon>
        <taxon>Embryophyta</taxon>
        <taxon>Tracheophyta</taxon>
        <taxon>Spermatophyta</taxon>
        <taxon>Magnoliopsida</taxon>
        <taxon>Liliopsida</taxon>
        <taxon>Poales</taxon>
        <taxon>Poaceae</taxon>
        <taxon>BOP clade</taxon>
        <taxon>Oryzoideae</taxon>
        <taxon>Oryzeae</taxon>
        <taxon>Oryzinae</taxon>
        <taxon>Leersia</taxon>
    </lineage>
</organism>
<dbReference type="EnsemblPlants" id="LPERR03G03820.4">
    <property type="protein sequence ID" value="LPERR03G03820.4"/>
    <property type="gene ID" value="LPERR03G03820"/>
</dbReference>
<dbReference type="Gramene" id="LPERR03G03820.4">
    <property type="protein sequence ID" value="LPERR03G03820.4"/>
    <property type="gene ID" value="LPERR03G03820"/>
</dbReference>
<dbReference type="AlphaFoldDB" id="A0A0D9VPQ4"/>